<comment type="function">
    <text evidence="3">Specifically acetylates 'Lys-40' in alpha-tubulin on the lumenal side of microtubules. Promotes microtubule destabilization and accelerates microtubule dynamics; this activity may be independent of acetylation activity. Acetylates alpha-tubulin with a slow enzymatic rate, due to a catalytic site that is not optimized for acetyl transfer. Enters the microtubule through each end and diffuses quickly throughout the lumen of microtubules. Acetylates only long/old microtubules because of its slow acetylation rate since it does not have time to act on dynamically unstable microtubules before the enzyme is released.</text>
</comment>
<dbReference type="SUPFAM" id="SSF55729">
    <property type="entry name" value="Acyl-CoA N-acyltransferases (Nat)"/>
    <property type="match status" value="1"/>
</dbReference>
<feature type="site" description="Crucial for catalytic activity" evidence="3">
    <location>
        <position position="63"/>
    </location>
</feature>
<keyword evidence="6" id="KW-1185">Reference proteome</keyword>
<sequence length="218" mass="24315">MEFAFDIQNLFPQTIISVQAHNLQVVAPQQPHRGIQSQQRAVPPSCRLSQILDLMGQRSAVAQKLNHPVTSAEKLVDTDHVVYLKADSDGASGRWAVSGLLKVGTKDLYLFDKEGCCRRADRTPAILDFYVTESRQRRGVGKQLFQRMLDDQGWTACKCSVDRPSDKMLAFLSKHYGLVRTIPQGNNFVIYEGFFDDAKAAKDAKDAKDTSACLSRGH</sequence>
<keyword evidence="1 3" id="KW-0808">Transferase</keyword>
<comment type="similarity">
    <text evidence="3">Belongs to the acetyltransferase ATAT1 family.</text>
</comment>
<accession>A0A9P9YDA2</accession>
<evidence type="ECO:0000256" key="2">
    <source>
        <dbReference type="ARBA" id="ARBA00023315"/>
    </source>
</evidence>
<dbReference type="GO" id="GO:0005874">
    <property type="term" value="C:microtubule"/>
    <property type="evidence" value="ECO:0007669"/>
    <property type="project" value="InterPro"/>
</dbReference>
<dbReference type="InterPro" id="IPR038746">
    <property type="entry name" value="Atat"/>
</dbReference>
<name>A0A9P9YDA2_9MUSC</name>
<evidence type="ECO:0000256" key="1">
    <source>
        <dbReference type="ARBA" id="ARBA00022679"/>
    </source>
</evidence>
<keyword evidence="2 3" id="KW-0012">Acyltransferase</keyword>
<evidence type="ECO:0000259" key="4">
    <source>
        <dbReference type="PROSITE" id="PS51730"/>
    </source>
</evidence>
<dbReference type="InterPro" id="IPR016181">
    <property type="entry name" value="Acyl_CoA_acyltransferase"/>
</dbReference>
<dbReference type="HAMAP" id="MF_03130">
    <property type="entry name" value="mec17"/>
    <property type="match status" value="1"/>
</dbReference>
<dbReference type="PANTHER" id="PTHR12327">
    <property type="entry name" value="ALPHA-TUBULIN N-ACETYLTRANSFERASE 1"/>
    <property type="match status" value="1"/>
</dbReference>
<evidence type="ECO:0000313" key="5">
    <source>
        <dbReference type="EMBL" id="KAI8034448.1"/>
    </source>
</evidence>
<comment type="caution">
    <text evidence="5">The sequence shown here is derived from an EMBL/GenBank/DDBJ whole genome shotgun (WGS) entry which is preliminary data.</text>
</comment>
<dbReference type="Gene3D" id="3.40.630.30">
    <property type="match status" value="1"/>
</dbReference>
<protein>
    <recommendedName>
        <fullName evidence="3">Alpha-tubulin N-acetyltransferase</fullName>
        <shortName evidence="3">Alpha-TAT</shortName>
        <shortName evidence="3">TAT</shortName>
        <ecNumber evidence="3">2.3.1.108</ecNumber>
    </recommendedName>
    <alternativeName>
        <fullName evidence="3">Acetyltransferase mec-17 homolog</fullName>
    </alternativeName>
</protein>
<feature type="binding site" evidence="3">
    <location>
        <begin position="129"/>
        <end position="142"/>
    </location>
    <ligand>
        <name>acetyl-CoA</name>
        <dbReference type="ChEBI" id="CHEBI:57288"/>
    </ligand>
</feature>
<dbReference type="PANTHER" id="PTHR12327:SF0">
    <property type="entry name" value="ALPHA-TUBULIN N-ACETYLTRANSFERASE 1"/>
    <property type="match status" value="1"/>
</dbReference>
<dbReference type="Pfam" id="PF05301">
    <property type="entry name" value="Acetyltransf_16"/>
    <property type="match status" value="1"/>
</dbReference>
<dbReference type="GO" id="GO:0048666">
    <property type="term" value="P:neuron development"/>
    <property type="evidence" value="ECO:0007669"/>
    <property type="project" value="UniProtKB-UniRule"/>
</dbReference>
<dbReference type="OrthoDB" id="447510at2759"/>
<organism evidence="5 6">
    <name type="scientific">Drosophila gunungcola</name>
    <name type="common">fruit fly</name>
    <dbReference type="NCBI Taxonomy" id="103775"/>
    <lineage>
        <taxon>Eukaryota</taxon>
        <taxon>Metazoa</taxon>
        <taxon>Ecdysozoa</taxon>
        <taxon>Arthropoda</taxon>
        <taxon>Hexapoda</taxon>
        <taxon>Insecta</taxon>
        <taxon>Pterygota</taxon>
        <taxon>Neoptera</taxon>
        <taxon>Endopterygota</taxon>
        <taxon>Diptera</taxon>
        <taxon>Brachycera</taxon>
        <taxon>Muscomorpha</taxon>
        <taxon>Ephydroidea</taxon>
        <taxon>Drosophilidae</taxon>
        <taxon>Drosophila</taxon>
        <taxon>Sophophora</taxon>
    </lineage>
</organism>
<evidence type="ECO:0000313" key="6">
    <source>
        <dbReference type="Proteomes" id="UP001059596"/>
    </source>
</evidence>
<dbReference type="CDD" id="cd04301">
    <property type="entry name" value="NAT_SF"/>
    <property type="match status" value="1"/>
</dbReference>
<dbReference type="Proteomes" id="UP001059596">
    <property type="component" value="Unassembled WGS sequence"/>
</dbReference>
<dbReference type="AlphaFoldDB" id="A0A9P9YDA2"/>
<dbReference type="GO" id="GO:0019799">
    <property type="term" value="F:tubulin N-acetyltransferase activity"/>
    <property type="evidence" value="ECO:0007669"/>
    <property type="project" value="UniProtKB-UniRule"/>
</dbReference>
<dbReference type="InterPro" id="IPR007965">
    <property type="entry name" value="GNAT_ATAT"/>
</dbReference>
<dbReference type="PROSITE" id="PS51730">
    <property type="entry name" value="GNAT_ATAT"/>
    <property type="match status" value="1"/>
</dbReference>
<gene>
    <name evidence="5" type="ORF">M5D96_012811</name>
</gene>
<dbReference type="GO" id="GO:0070507">
    <property type="term" value="P:regulation of microtubule cytoskeleton organization"/>
    <property type="evidence" value="ECO:0007669"/>
    <property type="project" value="UniProtKB-UniRule"/>
</dbReference>
<comment type="catalytic activity">
    <reaction evidence="3">
        <text>L-lysyl-[alpha-tubulin] + acetyl-CoA = N(6)-acetyl-L-lysyl-[alpha-tubulin] + CoA + H(+)</text>
        <dbReference type="Rhea" id="RHEA:15277"/>
        <dbReference type="Rhea" id="RHEA-COMP:11278"/>
        <dbReference type="Rhea" id="RHEA-COMP:11279"/>
        <dbReference type="ChEBI" id="CHEBI:15378"/>
        <dbReference type="ChEBI" id="CHEBI:29969"/>
        <dbReference type="ChEBI" id="CHEBI:57287"/>
        <dbReference type="ChEBI" id="CHEBI:57288"/>
        <dbReference type="ChEBI" id="CHEBI:61930"/>
        <dbReference type="EC" id="2.3.1.108"/>
    </reaction>
</comment>
<proteinExistence type="inferred from homology"/>
<feature type="binding site" evidence="3">
    <location>
        <begin position="165"/>
        <end position="174"/>
    </location>
    <ligand>
        <name>acetyl-CoA</name>
        <dbReference type="ChEBI" id="CHEBI:57288"/>
    </ligand>
</feature>
<reference evidence="5" key="1">
    <citation type="journal article" date="2023" name="Genome Biol. Evol.">
        <title>Long-read-based Genome Assembly of Drosophila gunungcola Reveals Fewer Chemosensory Genes in Flower-breeding Species.</title>
        <authorList>
            <person name="Negi A."/>
            <person name="Liao B.Y."/>
            <person name="Yeh S.D."/>
        </authorList>
    </citation>
    <scope>NUCLEOTIDE SEQUENCE</scope>
    <source>
        <strain evidence="5">Sukarami</strain>
    </source>
</reference>
<dbReference type="EC" id="2.3.1.108" evidence="3"/>
<evidence type="ECO:0000256" key="3">
    <source>
        <dbReference type="HAMAP-Rule" id="MF_03130"/>
    </source>
</evidence>
<dbReference type="EMBL" id="JAMKOV010000073">
    <property type="protein sequence ID" value="KAI8034448.1"/>
    <property type="molecule type" value="Genomic_DNA"/>
</dbReference>
<feature type="domain" description="N-acetyltransferase" evidence="4">
    <location>
        <begin position="1"/>
        <end position="195"/>
    </location>
</feature>